<organism evidence="2 3">
    <name type="scientific">Marinoscillum luteum</name>
    <dbReference type="NCBI Taxonomy" id="861051"/>
    <lineage>
        <taxon>Bacteria</taxon>
        <taxon>Pseudomonadati</taxon>
        <taxon>Bacteroidota</taxon>
        <taxon>Cytophagia</taxon>
        <taxon>Cytophagales</taxon>
        <taxon>Reichenbachiellaceae</taxon>
        <taxon>Marinoscillum</taxon>
    </lineage>
</organism>
<evidence type="ECO:0000313" key="2">
    <source>
        <dbReference type="EMBL" id="MFH6984295.1"/>
    </source>
</evidence>
<keyword evidence="3" id="KW-1185">Reference proteome</keyword>
<dbReference type="Pfam" id="PF02620">
    <property type="entry name" value="YceD"/>
    <property type="match status" value="1"/>
</dbReference>
<sequence>MKGLREFQIDIFNLGYKLHEFEFQIDNRLLRMYEHSLVEKGSGICKLSLEKSETMMNLHFHIDVKVELICDRSLDSFDYPIKLEESLIIKFGEDNYSLSDDVIVIKDDTATIDVSEFIYEFITLAVPLKKLHPRYEETEDDEPDLIYTSEDEDTDRENGEVDPRWEALKKLKGKK</sequence>
<dbReference type="RefSeq" id="WP_395417666.1">
    <property type="nucleotide sequence ID" value="NZ_JBIPKE010000017.1"/>
</dbReference>
<accession>A0ABW7N9K1</accession>
<dbReference type="EMBL" id="JBIPKE010000017">
    <property type="protein sequence ID" value="MFH6984295.1"/>
    <property type="molecule type" value="Genomic_DNA"/>
</dbReference>
<reference evidence="2 3" key="1">
    <citation type="journal article" date="2013" name="Int. J. Syst. Evol. Microbiol.">
        <title>Marinoscillum luteum sp. nov., isolated from marine sediment.</title>
        <authorList>
            <person name="Cha I.T."/>
            <person name="Park S.J."/>
            <person name="Kim S.J."/>
            <person name="Kim J.G."/>
            <person name="Jung M.Y."/>
            <person name="Shin K.S."/>
            <person name="Kwon K.K."/>
            <person name="Yang S.H."/>
            <person name="Seo Y.S."/>
            <person name="Rhee S.K."/>
        </authorList>
    </citation>
    <scope>NUCLEOTIDE SEQUENCE [LARGE SCALE GENOMIC DNA]</scope>
    <source>
        <strain evidence="2 3">KCTC 23939</strain>
    </source>
</reference>
<dbReference type="Proteomes" id="UP001610063">
    <property type="component" value="Unassembled WGS sequence"/>
</dbReference>
<feature type="region of interest" description="Disordered" evidence="1">
    <location>
        <begin position="136"/>
        <end position="163"/>
    </location>
</feature>
<name>A0ABW7N9K1_9BACT</name>
<evidence type="ECO:0000313" key="3">
    <source>
        <dbReference type="Proteomes" id="UP001610063"/>
    </source>
</evidence>
<dbReference type="InterPro" id="IPR003772">
    <property type="entry name" value="YceD"/>
</dbReference>
<proteinExistence type="predicted"/>
<gene>
    <name evidence="2" type="ORF">ACHKAR_12650</name>
</gene>
<comment type="caution">
    <text evidence="2">The sequence shown here is derived from an EMBL/GenBank/DDBJ whole genome shotgun (WGS) entry which is preliminary data.</text>
</comment>
<protein>
    <submittedName>
        <fullName evidence="2">YceD family protein</fullName>
    </submittedName>
</protein>
<evidence type="ECO:0000256" key="1">
    <source>
        <dbReference type="SAM" id="MobiDB-lite"/>
    </source>
</evidence>
<feature type="compositionally biased region" description="Acidic residues" evidence="1">
    <location>
        <begin position="137"/>
        <end position="155"/>
    </location>
</feature>